<evidence type="ECO:0000313" key="4">
    <source>
        <dbReference type="Proteomes" id="UP001163823"/>
    </source>
</evidence>
<reference evidence="3" key="1">
    <citation type="journal article" date="2023" name="Science">
        <title>Elucidation of the pathway for biosynthesis of saponin adjuvants from the soapbark tree.</title>
        <authorList>
            <person name="Reed J."/>
            <person name="Orme A."/>
            <person name="El-Demerdash A."/>
            <person name="Owen C."/>
            <person name="Martin L.B.B."/>
            <person name="Misra R.C."/>
            <person name="Kikuchi S."/>
            <person name="Rejzek M."/>
            <person name="Martin A.C."/>
            <person name="Harkess A."/>
            <person name="Leebens-Mack J."/>
            <person name="Louveau T."/>
            <person name="Stephenson M.J."/>
            <person name="Osbourn A."/>
        </authorList>
    </citation>
    <scope>NUCLEOTIDE SEQUENCE</scope>
    <source>
        <strain evidence="3">S10</strain>
    </source>
</reference>
<dbReference type="InterPro" id="IPR028045">
    <property type="entry name" value="HROB"/>
</dbReference>
<dbReference type="GO" id="GO:0000725">
    <property type="term" value="P:recombinational repair"/>
    <property type="evidence" value="ECO:0007669"/>
    <property type="project" value="InterPro"/>
</dbReference>
<organism evidence="3 4">
    <name type="scientific">Quillaja saponaria</name>
    <name type="common">Soap bark tree</name>
    <dbReference type="NCBI Taxonomy" id="32244"/>
    <lineage>
        <taxon>Eukaryota</taxon>
        <taxon>Viridiplantae</taxon>
        <taxon>Streptophyta</taxon>
        <taxon>Embryophyta</taxon>
        <taxon>Tracheophyta</taxon>
        <taxon>Spermatophyta</taxon>
        <taxon>Magnoliopsida</taxon>
        <taxon>eudicotyledons</taxon>
        <taxon>Gunneridae</taxon>
        <taxon>Pentapetalae</taxon>
        <taxon>rosids</taxon>
        <taxon>fabids</taxon>
        <taxon>Fabales</taxon>
        <taxon>Quillajaceae</taxon>
        <taxon>Quillaja</taxon>
    </lineage>
</organism>
<gene>
    <name evidence="3" type="ORF">O6P43_005188</name>
</gene>
<feature type="domain" description="Homologous recombination OB-fold protein OB-fold" evidence="2">
    <location>
        <begin position="173"/>
        <end position="259"/>
    </location>
</feature>
<feature type="region of interest" description="Disordered" evidence="1">
    <location>
        <begin position="314"/>
        <end position="341"/>
    </location>
</feature>
<evidence type="ECO:0000313" key="3">
    <source>
        <dbReference type="EMBL" id="KAJ7975235.1"/>
    </source>
</evidence>
<dbReference type="Proteomes" id="UP001163823">
    <property type="component" value="Chromosome 3"/>
</dbReference>
<feature type="region of interest" description="Disordered" evidence="1">
    <location>
        <begin position="260"/>
        <end position="287"/>
    </location>
</feature>
<comment type="caution">
    <text evidence="3">The sequence shown here is derived from an EMBL/GenBank/DDBJ whole genome shotgun (WGS) entry which is preliminary data.</text>
</comment>
<feature type="compositionally biased region" description="Low complexity" evidence="1">
    <location>
        <begin position="32"/>
        <end position="48"/>
    </location>
</feature>
<feature type="region of interest" description="Disordered" evidence="1">
    <location>
        <begin position="24"/>
        <end position="50"/>
    </location>
</feature>
<name>A0AAD7VH36_QUISA</name>
<dbReference type="PANTHER" id="PTHR14523:SF1">
    <property type="entry name" value="HOMOLOGOUS RECOMBINATION OB-FOLD PROTEIN"/>
    <property type="match status" value="1"/>
</dbReference>
<dbReference type="AlphaFoldDB" id="A0AAD7VH36"/>
<dbReference type="Pfam" id="PF15072">
    <property type="entry name" value="HROB"/>
    <property type="match status" value="1"/>
</dbReference>
<dbReference type="KEGG" id="qsa:O6P43_005188"/>
<evidence type="ECO:0000256" key="1">
    <source>
        <dbReference type="SAM" id="MobiDB-lite"/>
    </source>
</evidence>
<proteinExistence type="predicted"/>
<accession>A0AAD7VH36</accession>
<dbReference type="EMBL" id="JARAOO010000003">
    <property type="protein sequence ID" value="KAJ7975235.1"/>
    <property type="molecule type" value="Genomic_DNA"/>
</dbReference>
<feature type="compositionally biased region" description="Basic and acidic residues" evidence="1">
    <location>
        <begin position="406"/>
        <end position="416"/>
    </location>
</feature>
<keyword evidence="4" id="KW-1185">Reference proteome</keyword>
<feature type="compositionally biased region" description="Acidic residues" evidence="1">
    <location>
        <begin position="430"/>
        <end position="439"/>
    </location>
</feature>
<dbReference type="PANTHER" id="PTHR14523">
    <property type="entry name" value="UNCHARACTERIZED PROTEIN C17ORF53 HOMOLOG"/>
    <property type="match status" value="1"/>
</dbReference>
<sequence length="439" mass="47525">MEPWEALDVDDSDLSSFLRPCKRQHHNSLPKTSNSAAVTTSAAASSSSQPILELNSQSLTETLTSPQSQNILQGSDSSASSFRLIPGPAGAVQAAMLRKAQNDQSFIGCGEEPIPTQEFIRRVVENGDENGHDFTMNPWLCGLDFLRRKGNVDSNDSSLYTSLSSIKKGLNTDRVAQVLAVIKSCTPNGLGDVMVTLKDPTGTIGASIHRKVLTEGEFRKDISVGAVLVLHKVAVFSPIHSACYLNITLRNIIKVISKDSGPPSKQNSLASPVRQFSPGNNGKSWMTPEKALSLSREKTERIMNNFRLSSQLSENTCEQLEKDRPLGNDHIGNGTTGSSSTFVDKEQVTVGVGMSNGIVRLAEGTDNGLHTDMDDCHQSGENPAGRAKCNGASQNSVELPHNLETGIRDDNGKEPQRPISKASLPQWTEEQLDELFELE</sequence>
<feature type="compositionally biased region" description="Basic and acidic residues" evidence="1">
    <location>
        <begin position="369"/>
        <end position="378"/>
    </location>
</feature>
<dbReference type="InterPro" id="IPR058570">
    <property type="entry name" value="HROB_OB"/>
</dbReference>
<protein>
    <submittedName>
        <fullName evidence="3">Nuclear localized protein</fullName>
    </submittedName>
</protein>
<feature type="region of interest" description="Disordered" evidence="1">
    <location>
        <begin position="365"/>
        <end position="439"/>
    </location>
</feature>
<evidence type="ECO:0000259" key="2">
    <source>
        <dbReference type="Pfam" id="PF15072"/>
    </source>
</evidence>